<dbReference type="EMBL" id="MFLU01000016">
    <property type="protein sequence ID" value="OGG73558.1"/>
    <property type="molecule type" value="Genomic_DNA"/>
</dbReference>
<dbReference type="AlphaFoldDB" id="A0A1F6EIW3"/>
<dbReference type="CDD" id="cd00090">
    <property type="entry name" value="HTH_ARSR"/>
    <property type="match status" value="1"/>
</dbReference>
<dbReference type="InterPro" id="IPR011991">
    <property type="entry name" value="ArsR-like_HTH"/>
</dbReference>
<dbReference type="PROSITE" id="PS50987">
    <property type="entry name" value="HTH_ARSR_2"/>
    <property type="match status" value="1"/>
</dbReference>
<evidence type="ECO:0000313" key="2">
    <source>
        <dbReference type="EMBL" id="OGG73558.1"/>
    </source>
</evidence>
<dbReference type="Pfam" id="PF01022">
    <property type="entry name" value="HTH_5"/>
    <property type="match status" value="1"/>
</dbReference>
<evidence type="ECO:0000259" key="1">
    <source>
        <dbReference type="PROSITE" id="PS50987"/>
    </source>
</evidence>
<evidence type="ECO:0000313" key="3">
    <source>
        <dbReference type="Proteomes" id="UP000178587"/>
    </source>
</evidence>
<accession>A0A1F6EIW3</accession>
<name>A0A1F6EIW3_9BACT</name>
<reference evidence="2 3" key="1">
    <citation type="journal article" date="2016" name="Nat. Commun.">
        <title>Thousands of microbial genomes shed light on interconnected biogeochemical processes in an aquifer system.</title>
        <authorList>
            <person name="Anantharaman K."/>
            <person name="Brown C.T."/>
            <person name="Hug L.A."/>
            <person name="Sharon I."/>
            <person name="Castelle C.J."/>
            <person name="Probst A.J."/>
            <person name="Thomas B.C."/>
            <person name="Singh A."/>
            <person name="Wilkins M.J."/>
            <person name="Karaoz U."/>
            <person name="Brodie E.L."/>
            <person name="Williams K.H."/>
            <person name="Hubbard S.S."/>
            <person name="Banfield J.F."/>
        </authorList>
    </citation>
    <scope>NUCLEOTIDE SEQUENCE [LARGE SCALE GENOMIC DNA]</scope>
</reference>
<dbReference type="InterPro" id="IPR036390">
    <property type="entry name" value="WH_DNA-bd_sf"/>
</dbReference>
<gene>
    <name evidence="2" type="ORF">A3A34_02680</name>
</gene>
<dbReference type="STRING" id="1798507.A3A34_02680"/>
<dbReference type="InterPro" id="IPR001845">
    <property type="entry name" value="HTH_ArsR_DNA-bd_dom"/>
</dbReference>
<dbReference type="GO" id="GO:0003700">
    <property type="term" value="F:DNA-binding transcription factor activity"/>
    <property type="evidence" value="ECO:0007669"/>
    <property type="project" value="InterPro"/>
</dbReference>
<sequence length="94" mass="11094">MKSLKSAKQMERHIKGVANHHRISILFAVARREGMTLEDIVEELDVNEKTVGEHTRRLHTAGLLDKRYRGRFVEHMLSPYGKMFIRFLQSFRRS</sequence>
<dbReference type="Proteomes" id="UP000178587">
    <property type="component" value="Unassembled WGS sequence"/>
</dbReference>
<organism evidence="2 3">
    <name type="scientific">Candidatus Kaiserbacteria bacterium RIFCSPLOWO2_01_FULL_50_24</name>
    <dbReference type="NCBI Taxonomy" id="1798507"/>
    <lineage>
        <taxon>Bacteria</taxon>
        <taxon>Candidatus Kaiseribacteriota</taxon>
    </lineage>
</organism>
<protein>
    <recommendedName>
        <fullName evidence="1">HTH arsR-type domain-containing protein</fullName>
    </recommendedName>
</protein>
<dbReference type="SUPFAM" id="SSF46785">
    <property type="entry name" value="Winged helix' DNA-binding domain"/>
    <property type="match status" value="1"/>
</dbReference>
<feature type="domain" description="HTH arsR-type" evidence="1">
    <location>
        <begin position="1"/>
        <end position="94"/>
    </location>
</feature>
<dbReference type="SMART" id="SM00418">
    <property type="entry name" value="HTH_ARSR"/>
    <property type="match status" value="1"/>
</dbReference>
<comment type="caution">
    <text evidence="2">The sequence shown here is derived from an EMBL/GenBank/DDBJ whole genome shotgun (WGS) entry which is preliminary data.</text>
</comment>
<proteinExistence type="predicted"/>
<dbReference type="Gene3D" id="1.10.10.10">
    <property type="entry name" value="Winged helix-like DNA-binding domain superfamily/Winged helix DNA-binding domain"/>
    <property type="match status" value="1"/>
</dbReference>
<dbReference type="InterPro" id="IPR036388">
    <property type="entry name" value="WH-like_DNA-bd_sf"/>
</dbReference>